<feature type="compositionally biased region" description="Polar residues" evidence="2">
    <location>
        <begin position="53"/>
        <end position="71"/>
    </location>
</feature>
<evidence type="ECO:0000313" key="5">
    <source>
        <dbReference type="Proteomes" id="UP000579250"/>
    </source>
</evidence>
<keyword evidence="5" id="KW-1185">Reference proteome</keyword>
<feature type="domain" description="Tyr recombinase" evidence="3">
    <location>
        <begin position="52"/>
        <end position="245"/>
    </location>
</feature>
<feature type="region of interest" description="Disordered" evidence="2">
    <location>
        <begin position="242"/>
        <end position="269"/>
    </location>
</feature>
<evidence type="ECO:0000259" key="3">
    <source>
        <dbReference type="PROSITE" id="PS51898"/>
    </source>
</evidence>
<comment type="caution">
    <text evidence="4">The sequence shown here is derived from an EMBL/GenBank/DDBJ whole genome shotgun (WGS) entry which is preliminary data.</text>
</comment>
<dbReference type="InterPro" id="IPR050090">
    <property type="entry name" value="Tyrosine_recombinase_XerCD"/>
</dbReference>
<dbReference type="AlphaFoldDB" id="A0A846YYA7"/>
<dbReference type="GO" id="GO:0003677">
    <property type="term" value="F:DNA binding"/>
    <property type="evidence" value="ECO:0007669"/>
    <property type="project" value="InterPro"/>
</dbReference>
<feature type="compositionally biased region" description="Low complexity" evidence="2">
    <location>
        <begin position="22"/>
        <end position="37"/>
    </location>
</feature>
<feature type="compositionally biased region" description="Basic residues" evidence="2">
    <location>
        <begin position="9"/>
        <end position="21"/>
    </location>
</feature>
<dbReference type="GO" id="GO:0006310">
    <property type="term" value="P:DNA recombination"/>
    <property type="evidence" value="ECO:0007669"/>
    <property type="project" value="UniProtKB-KW"/>
</dbReference>
<evidence type="ECO:0000313" key="4">
    <source>
        <dbReference type="EMBL" id="NKZ03448.1"/>
    </source>
</evidence>
<sequence>MTLRGARSRERRARCDRRFRANGRPGSRGPRGLRSPLVRARSTELAPCRPSRAAQTPTAPTAWCSLTSALRPTTMPRPGGGAPQSGRVASGQARPGTDARPPLDLDAGTVRVDETVYELGPLVKGTPKSEASRRTVVLPDLIILDLRKHLDEYAQPGPEGFMCVGVRGGQLRRSNFSKVWARALEKAELEVGAIHVHDLRHTGNTYAAESGASLAELMNRMGHSSTRAAQVYLHARKERDREIASSLGKMATRELKKGKKRRKPKGSGT</sequence>
<dbReference type="Pfam" id="PF00589">
    <property type="entry name" value="Phage_integrase"/>
    <property type="match status" value="1"/>
</dbReference>
<dbReference type="InterPro" id="IPR013762">
    <property type="entry name" value="Integrase-like_cat_sf"/>
</dbReference>
<feature type="compositionally biased region" description="Basic residues" evidence="2">
    <location>
        <begin position="256"/>
        <end position="269"/>
    </location>
</feature>
<evidence type="ECO:0000256" key="2">
    <source>
        <dbReference type="SAM" id="MobiDB-lite"/>
    </source>
</evidence>
<keyword evidence="1" id="KW-0233">DNA recombination</keyword>
<evidence type="ECO:0000256" key="1">
    <source>
        <dbReference type="ARBA" id="ARBA00023172"/>
    </source>
</evidence>
<dbReference type="PANTHER" id="PTHR30349:SF64">
    <property type="entry name" value="PROPHAGE INTEGRASE INTD-RELATED"/>
    <property type="match status" value="1"/>
</dbReference>
<dbReference type="PANTHER" id="PTHR30349">
    <property type="entry name" value="PHAGE INTEGRASE-RELATED"/>
    <property type="match status" value="1"/>
</dbReference>
<proteinExistence type="predicted"/>
<dbReference type="EMBL" id="JAAXPI010000006">
    <property type="protein sequence ID" value="NKZ03448.1"/>
    <property type="molecule type" value="Genomic_DNA"/>
</dbReference>
<dbReference type="SUPFAM" id="SSF56349">
    <property type="entry name" value="DNA breaking-rejoining enzymes"/>
    <property type="match status" value="1"/>
</dbReference>
<name>A0A846YYA7_9ACTN</name>
<dbReference type="PROSITE" id="PS51898">
    <property type="entry name" value="TYR_RECOMBINASE"/>
    <property type="match status" value="1"/>
</dbReference>
<dbReference type="InterPro" id="IPR011010">
    <property type="entry name" value="DNA_brk_join_enz"/>
</dbReference>
<protein>
    <submittedName>
        <fullName evidence="4">Site-specific integrase</fullName>
    </submittedName>
</protein>
<dbReference type="InterPro" id="IPR002104">
    <property type="entry name" value="Integrase_catalytic"/>
</dbReference>
<accession>A0A846YYA7</accession>
<dbReference type="CDD" id="cd01189">
    <property type="entry name" value="INT_ICEBs1_C_like"/>
    <property type="match status" value="1"/>
</dbReference>
<dbReference type="Proteomes" id="UP000579250">
    <property type="component" value="Unassembled WGS sequence"/>
</dbReference>
<dbReference type="GO" id="GO:0015074">
    <property type="term" value="P:DNA integration"/>
    <property type="evidence" value="ECO:0007669"/>
    <property type="project" value="InterPro"/>
</dbReference>
<organism evidence="4 5">
    <name type="scientific">Actinomadura latina</name>
    <dbReference type="NCBI Taxonomy" id="163603"/>
    <lineage>
        <taxon>Bacteria</taxon>
        <taxon>Bacillati</taxon>
        <taxon>Actinomycetota</taxon>
        <taxon>Actinomycetes</taxon>
        <taxon>Streptosporangiales</taxon>
        <taxon>Thermomonosporaceae</taxon>
        <taxon>Actinomadura</taxon>
    </lineage>
</organism>
<gene>
    <name evidence="4" type="ORF">HGB48_06770</name>
</gene>
<dbReference type="Gene3D" id="1.10.443.10">
    <property type="entry name" value="Intergrase catalytic core"/>
    <property type="match status" value="1"/>
</dbReference>
<feature type="region of interest" description="Disordered" evidence="2">
    <location>
        <begin position="1"/>
        <end position="105"/>
    </location>
</feature>
<reference evidence="4 5" key="1">
    <citation type="submission" date="2020-04" db="EMBL/GenBank/DDBJ databases">
        <title>MicrobeNet Type strains.</title>
        <authorList>
            <person name="Nicholson A.C."/>
        </authorList>
    </citation>
    <scope>NUCLEOTIDE SEQUENCE [LARGE SCALE GENOMIC DNA]</scope>
    <source>
        <strain evidence="4 5">ATCC BAA-277</strain>
    </source>
</reference>